<protein>
    <submittedName>
        <fullName evidence="1">2521_t:CDS:1</fullName>
    </submittedName>
</protein>
<sequence>TANIADDSFCIIDPSYLGADLHLPNIVCVSASNDIVLDNIIK</sequence>
<evidence type="ECO:0000313" key="1">
    <source>
        <dbReference type="EMBL" id="CAG8764997.1"/>
    </source>
</evidence>
<dbReference type="Proteomes" id="UP000789366">
    <property type="component" value="Unassembled WGS sequence"/>
</dbReference>
<reference evidence="1" key="1">
    <citation type="submission" date="2021-06" db="EMBL/GenBank/DDBJ databases">
        <authorList>
            <person name="Kallberg Y."/>
            <person name="Tangrot J."/>
            <person name="Rosling A."/>
        </authorList>
    </citation>
    <scope>NUCLEOTIDE SEQUENCE</scope>
    <source>
        <strain evidence="1">28 12/20/2015</strain>
    </source>
</reference>
<gene>
    <name evidence="1" type="ORF">SPELUC_LOCUS15390</name>
</gene>
<name>A0ACA9QUD4_9GLOM</name>
<comment type="caution">
    <text evidence="1">The sequence shown here is derived from an EMBL/GenBank/DDBJ whole genome shotgun (WGS) entry which is preliminary data.</text>
</comment>
<feature type="non-terminal residue" evidence="1">
    <location>
        <position position="1"/>
    </location>
</feature>
<feature type="non-terminal residue" evidence="1">
    <location>
        <position position="42"/>
    </location>
</feature>
<evidence type="ECO:0000313" key="2">
    <source>
        <dbReference type="Proteomes" id="UP000789366"/>
    </source>
</evidence>
<proteinExistence type="predicted"/>
<organism evidence="1 2">
    <name type="scientific">Cetraspora pellucida</name>
    <dbReference type="NCBI Taxonomy" id="1433469"/>
    <lineage>
        <taxon>Eukaryota</taxon>
        <taxon>Fungi</taxon>
        <taxon>Fungi incertae sedis</taxon>
        <taxon>Mucoromycota</taxon>
        <taxon>Glomeromycotina</taxon>
        <taxon>Glomeromycetes</taxon>
        <taxon>Diversisporales</taxon>
        <taxon>Gigasporaceae</taxon>
        <taxon>Cetraspora</taxon>
    </lineage>
</organism>
<dbReference type="EMBL" id="CAJVPW010050578">
    <property type="protein sequence ID" value="CAG8764997.1"/>
    <property type="molecule type" value="Genomic_DNA"/>
</dbReference>
<accession>A0ACA9QUD4</accession>
<keyword evidence="2" id="KW-1185">Reference proteome</keyword>